<reference evidence="1 2" key="1">
    <citation type="submission" date="2020-02" db="EMBL/GenBank/DDBJ databases">
        <title>Genome sequence of Roseobacter ponti.</title>
        <authorList>
            <person name="Hollensteiner J."/>
            <person name="Schneider D."/>
            <person name="Poehlein A."/>
            <person name="Daniel R."/>
        </authorList>
    </citation>
    <scope>NUCLEOTIDE SEQUENCE [LARGE SCALE GENOMIC DNA]</scope>
    <source>
        <strain evidence="1 2">DSM 106830</strain>
    </source>
</reference>
<dbReference type="EC" id="3.5.1.68" evidence="1"/>
<dbReference type="NCBIfam" id="TIGR02017">
    <property type="entry name" value="hutG_amidohyd"/>
    <property type="match status" value="1"/>
</dbReference>
<dbReference type="Pfam" id="PF05013">
    <property type="entry name" value="FGase"/>
    <property type="match status" value="1"/>
</dbReference>
<dbReference type="Gene3D" id="3.40.630.40">
    <property type="entry name" value="Zn-dependent exopeptidases"/>
    <property type="match status" value="1"/>
</dbReference>
<keyword evidence="2" id="KW-1185">Reference proteome</keyword>
<dbReference type="KEGG" id="rpon:G3256_04685"/>
<dbReference type="Proteomes" id="UP000503308">
    <property type="component" value="Chromosome"/>
</dbReference>
<dbReference type="EMBL" id="CP048788">
    <property type="protein sequence ID" value="QJF50502.1"/>
    <property type="molecule type" value="Genomic_DNA"/>
</dbReference>
<dbReference type="GO" id="GO:0050129">
    <property type="term" value="F:N-formylglutamate deformylase activity"/>
    <property type="evidence" value="ECO:0007669"/>
    <property type="project" value="UniProtKB-EC"/>
</dbReference>
<dbReference type="RefSeq" id="WP_169639718.1">
    <property type="nucleotide sequence ID" value="NZ_CP048788.1"/>
</dbReference>
<dbReference type="SUPFAM" id="SSF53187">
    <property type="entry name" value="Zn-dependent exopeptidases"/>
    <property type="match status" value="1"/>
</dbReference>
<dbReference type="InterPro" id="IPR010247">
    <property type="entry name" value="HutG_amidohyd"/>
</dbReference>
<name>A0A858SRP6_9RHOB</name>
<protein>
    <submittedName>
        <fullName evidence="1">N-formylglutamate deformylase</fullName>
        <ecNumber evidence="1">3.5.1.68</ecNumber>
    </submittedName>
</protein>
<evidence type="ECO:0000313" key="2">
    <source>
        <dbReference type="Proteomes" id="UP000503308"/>
    </source>
</evidence>
<evidence type="ECO:0000313" key="1">
    <source>
        <dbReference type="EMBL" id="QJF50502.1"/>
    </source>
</evidence>
<gene>
    <name evidence="1" type="primary">hutG</name>
    <name evidence="1" type="ORF">G3256_04685</name>
</gene>
<sequence length="269" mass="29944">MPVHVLPAESPLILSMPHTGTDIPPVWYRRLNETGQGLIDTDWHVDRLYDRLVPDATIVRARFHRYVSDANRDPEGASLYPGQNTTGLVPLTTFDGDPIWDDPPTAREMKSLQSAFFAPYHAALAAQIARVQLAFGYAILFDCHSIRSRVPHLFEGRLPDLNIGTYNGASCDARLAAGVAGICNRASGYTTVLNGRFRGGWTTRRYGRPHAGVHAIQMELAQSTYLTSEQEPWHYDAEKASDLRDVLRELLQYLIGWTPGSASSIKQNI</sequence>
<dbReference type="InterPro" id="IPR007709">
    <property type="entry name" value="N-FG_amidohydro"/>
</dbReference>
<dbReference type="AlphaFoldDB" id="A0A858SRP6"/>
<organism evidence="1 2">
    <name type="scientific">Roseobacter ponti</name>
    <dbReference type="NCBI Taxonomy" id="1891787"/>
    <lineage>
        <taxon>Bacteria</taxon>
        <taxon>Pseudomonadati</taxon>
        <taxon>Pseudomonadota</taxon>
        <taxon>Alphaproteobacteria</taxon>
        <taxon>Rhodobacterales</taxon>
        <taxon>Roseobacteraceae</taxon>
        <taxon>Roseobacter</taxon>
    </lineage>
</organism>
<accession>A0A858SRP6</accession>
<proteinExistence type="predicted"/>
<keyword evidence="1" id="KW-0378">Hydrolase</keyword>